<reference evidence="1 2" key="1">
    <citation type="journal article" date="2002" name="J. Bacteriol.">
        <title>Whole-genome comparison of Mycobacterium tuberculosis clinical and laboratory strains.</title>
        <authorList>
            <person name="Fleischmann R.D."/>
            <person name="Alland D."/>
            <person name="Eisen J.A."/>
            <person name="Carpenter L."/>
            <person name="White O."/>
            <person name="Peterson J."/>
            <person name="DeBoy R."/>
            <person name="Dodson R."/>
            <person name="Gwinn M."/>
            <person name="Haft D."/>
            <person name="Hickey E."/>
            <person name="Kolonay J.F."/>
            <person name="Nelson W.C."/>
            <person name="Umayam L.A."/>
            <person name="Ermolaeva M."/>
            <person name="Salzberg S.L."/>
            <person name="Delcher A."/>
            <person name="Utterback T."/>
            <person name="Weidman J."/>
            <person name="Khouri H."/>
            <person name="Gill J."/>
            <person name="Mikula A."/>
            <person name="Bishai W."/>
            <person name="Jacobs Jr W.R.Jr."/>
            <person name="Venter J.C."/>
            <person name="Fraser C.M."/>
        </authorList>
    </citation>
    <scope>NUCLEOTIDE SEQUENCE [LARGE SCALE GENOMIC DNA]</scope>
    <source>
        <strain evidence="2">CDC 1551 / Oshkosh</strain>
    </source>
</reference>
<proteinExistence type="predicted"/>
<protein>
    <submittedName>
        <fullName evidence="1">Uncharacterized protein</fullName>
    </submittedName>
</protein>
<dbReference type="Proteomes" id="UP000001020">
    <property type="component" value="Chromosome"/>
</dbReference>
<name>Q8VJE0_MYCTO</name>
<keyword evidence="2" id="KW-1185">Reference proteome</keyword>
<dbReference type="HOGENOM" id="CLU_3390358_0_0_11"/>
<dbReference type="AlphaFoldDB" id="Q8VJE0"/>
<dbReference type="KEGG" id="mtc:MT2803.1"/>
<evidence type="ECO:0000313" key="1">
    <source>
        <dbReference type="EMBL" id="AAK47123.1"/>
    </source>
</evidence>
<organism evidence="1 2">
    <name type="scientific">Mycobacterium tuberculosis (strain CDC 1551 / Oshkosh)</name>
    <dbReference type="NCBI Taxonomy" id="83331"/>
    <lineage>
        <taxon>Bacteria</taxon>
        <taxon>Bacillati</taxon>
        <taxon>Actinomycetota</taxon>
        <taxon>Actinomycetes</taxon>
        <taxon>Mycobacteriales</taxon>
        <taxon>Mycobacteriaceae</taxon>
        <taxon>Mycobacterium</taxon>
        <taxon>Mycobacterium tuberculosis complex</taxon>
    </lineage>
</organism>
<accession>Q8VJE0</accession>
<sequence length="32" mass="3456">MADHGFAAHRLEEVGHAHEVVASSPTLWLACL</sequence>
<gene>
    <name evidence="1" type="ordered locus">MT2803.1</name>
</gene>
<dbReference type="EMBL" id="AE000516">
    <property type="protein sequence ID" value="AAK47123.1"/>
    <property type="molecule type" value="Genomic_DNA"/>
</dbReference>
<evidence type="ECO:0000313" key="2">
    <source>
        <dbReference type="Proteomes" id="UP000001020"/>
    </source>
</evidence>